<evidence type="ECO:0000313" key="2">
    <source>
        <dbReference type="Proteomes" id="UP001177260"/>
    </source>
</evidence>
<accession>A0ACC3AWG6</accession>
<dbReference type="EMBL" id="JAOPJF010000057">
    <property type="protein sequence ID" value="KAK1141920.1"/>
    <property type="molecule type" value="Genomic_DNA"/>
</dbReference>
<reference evidence="1 2" key="1">
    <citation type="journal article" date="2023" name="ACS Omega">
        <title>Identification of the Neoaspergillic Acid Biosynthesis Gene Cluster by Establishing an In Vitro CRISPR-Ribonucleoprotein Genetic System in Aspergillus melleus.</title>
        <authorList>
            <person name="Yuan B."/>
            <person name="Grau M.F."/>
            <person name="Murata R.M."/>
            <person name="Torok T."/>
            <person name="Venkateswaran K."/>
            <person name="Stajich J.E."/>
            <person name="Wang C.C.C."/>
        </authorList>
    </citation>
    <scope>NUCLEOTIDE SEQUENCE [LARGE SCALE GENOMIC DNA]</scope>
    <source>
        <strain evidence="1 2">IMV 1140</strain>
    </source>
</reference>
<keyword evidence="2" id="KW-1185">Reference proteome</keyword>
<sequence>MIVERHQSKLQVIFRQHIQPWHPSSTLTHEAAAAVLRIAPDKFWDFSAALYKRQEEFFDVSVLSETRNATYKKLSTIAGRVGVDENEVLGLLTIRETPATQGQLNAGNGVTDDIKLMVKSDRVVGVHVSPTVYFNGIEEPEISSSFTTTQWEQWLARNLT</sequence>
<dbReference type="Proteomes" id="UP001177260">
    <property type="component" value="Unassembled WGS sequence"/>
</dbReference>
<evidence type="ECO:0000313" key="1">
    <source>
        <dbReference type="EMBL" id="KAK1141920.1"/>
    </source>
</evidence>
<name>A0ACC3AWG6_9EURO</name>
<comment type="caution">
    <text evidence="1">The sequence shown here is derived from an EMBL/GenBank/DDBJ whole genome shotgun (WGS) entry which is preliminary data.</text>
</comment>
<protein>
    <submittedName>
        <fullName evidence="1">Uncharacterized protein</fullName>
    </submittedName>
</protein>
<gene>
    <name evidence="1" type="ORF">N8T08_008331</name>
</gene>
<organism evidence="1 2">
    <name type="scientific">Aspergillus melleus</name>
    <dbReference type="NCBI Taxonomy" id="138277"/>
    <lineage>
        <taxon>Eukaryota</taxon>
        <taxon>Fungi</taxon>
        <taxon>Dikarya</taxon>
        <taxon>Ascomycota</taxon>
        <taxon>Pezizomycotina</taxon>
        <taxon>Eurotiomycetes</taxon>
        <taxon>Eurotiomycetidae</taxon>
        <taxon>Eurotiales</taxon>
        <taxon>Aspergillaceae</taxon>
        <taxon>Aspergillus</taxon>
        <taxon>Aspergillus subgen. Circumdati</taxon>
    </lineage>
</organism>
<proteinExistence type="predicted"/>